<reference evidence="4" key="2">
    <citation type="submission" date="2025-05" db="UniProtKB">
        <authorList>
            <consortium name="EnsemblMetazoa"/>
        </authorList>
    </citation>
    <scope>IDENTIFICATION</scope>
</reference>
<evidence type="ECO:0000256" key="1">
    <source>
        <dbReference type="ARBA" id="ARBA00001946"/>
    </source>
</evidence>
<evidence type="ECO:0000313" key="6">
    <source>
        <dbReference type="RefSeq" id="XP_028139150.1"/>
    </source>
</evidence>
<dbReference type="KEGG" id="dvv:114333468"/>
<dbReference type="GO" id="GO:0046380">
    <property type="term" value="P:N-acetylneuraminate biosynthetic process"/>
    <property type="evidence" value="ECO:0007669"/>
    <property type="project" value="TreeGrafter"/>
</dbReference>
<protein>
    <submittedName>
        <fullName evidence="6">N-acylneuraminate-9-phosphatase</fullName>
    </submittedName>
</protein>
<dbReference type="AlphaFoldDB" id="A0A6P7G3K2"/>
<dbReference type="InterPro" id="IPR051400">
    <property type="entry name" value="HAD-like_hydrolase"/>
</dbReference>
<keyword evidence="3" id="KW-0460">Magnesium</keyword>
<dbReference type="InParanoid" id="A0A6P7G3K2"/>
<dbReference type="SFLD" id="SFLDG01129">
    <property type="entry name" value="C1.5:_HAD__Beta-PGM__Phosphata"/>
    <property type="match status" value="1"/>
</dbReference>
<name>A0A6P7G3K2_DIAVI</name>
<dbReference type="GeneID" id="114333468"/>
<dbReference type="PANTHER" id="PTHR46470">
    <property type="entry name" value="N-ACYLNEURAMINATE-9-PHOSPHATASE"/>
    <property type="match status" value="1"/>
</dbReference>
<reference evidence="6" key="1">
    <citation type="submission" date="2025-04" db="UniProtKB">
        <authorList>
            <consortium name="RefSeq"/>
        </authorList>
    </citation>
    <scope>IDENTIFICATION</scope>
    <source>
        <tissue evidence="6">Whole insect</tissue>
    </source>
</reference>
<dbReference type="Proteomes" id="UP001652700">
    <property type="component" value="Unplaced"/>
</dbReference>
<sequence length="262" mass="30368">MEDRKSKIEAIFFDLDNTLIQTRKADEKTCDKIKEILIKQYSVSLEKSIKICKRYLKMFRQCPENTAMDLHEWRILLWKDALGDNYIHLSNEIYQHWLDLRYKYLSIAPEIRNLLQTLSDQYILALITNGTSNAQWEKVDKLNIRSFFDLILVSGDLPWEKPNSQIFLEACHHLSIEPHQVVMVGDKLETDILGSINSKLAASIWLPLNNEKLSTHAPKPDFIIKEILDLHNLMSKINIIKQGFTLQFCDVEDSSSNSSDGS</sequence>
<comment type="cofactor">
    <cofactor evidence="1">
        <name>Mg(2+)</name>
        <dbReference type="ChEBI" id="CHEBI:18420"/>
    </cofactor>
</comment>
<gene>
    <name evidence="6" type="primary">LOC114333468</name>
</gene>
<proteinExistence type="predicted"/>
<dbReference type="InterPro" id="IPR023214">
    <property type="entry name" value="HAD_sf"/>
</dbReference>
<dbReference type="Gene3D" id="1.20.120.710">
    <property type="entry name" value="Haloacid dehalogenase hydrolase-like domain"/>
    <property type="match status" value="1"/>
</dbReference>
<evidence type="ECO:0000256" key="2">
    <source>
        <dbReference type="ARBA" id="ARBA00022801"/>
    </source>
</evidence>
<dbReference type="Pfam" id="PF13419">
    <property type="entry name" value="HAD_2"/>
    <property type="match status" value="1"/>
</dbReference>
<dbReference type="InterPro" id="IPR036412">
    <property type="entry name" value="HAD-like_sf"/>
</dbReference>
<keyword evidence="5" id="KW-1185">Reference proteome</keyword>
<evidence type="ECO:0000313" key="5">
    <source>
        <dbReference type="Proteomes" id="UP001652700"/>
    </source>
</evidence>
<dbReference type="OrthoDB" id="1694274at2759"/>
<dbReference type="GO" id="GO:0050124">
    <property type="term" value="F:N-acylneuraminate-9-phosphatase activity"/>
    <property type="evidence" value="ECO:0007669"/>
    <property type="project" value="TreeGrafter"/>
</dbReference>
<dbReference type="RefSeq" id="XP_028139150.1">
    <property type="nucleotide sequence ID" value="XM_028283349.1"/>
</dbReference>
<organism evidence="6">
    <name type="scientific">Diabrotica virgifera virgifera</name>
    <name type="common">western corn rootworm</name>
    <dbReference type="NCBI Taxonomy" id="50390"/>
    <lineage>
        <taxon>Eukaryota</taxon>
        <taxon>Metazoa</taxon>
        <taxon>Ecdysozoa</taxon>
        <taxon>Arthropoda</taxon>
        <taxon>Hexapoda</taxon>
        <taxon>Insecta</taxon>
        <taxon>Pterygota</taxon>
        <taxon>Neoptera</taxon>
        <taxon>Endopterygota</taxon>
        <taxon>Coleoptera</taxon>
        <taxon>Polyphaga</taxon>
        <taxon>Cucujiformia</taxon>
        <taxon>Chrysomeloidea</taxon>
        <taxon>Chrysomelidae</taxon>
        <taxon>Galerucinae</taxon>
        <taxon>Diabroticina</taxon>
        <taxon>Diabroticites</taxon>
        <taxon>Diabrotica</taxon>
    </lineage>
</organism>
<dbReference type="SFLD" id="SFLDS00003">
    <property type="entry name" value="Haloacid_Dehalogenase"/>
    <property type="match status" value="1"/>
</dbReference>
<dbReference type="SUPFAM" id="SSF56784">
    <property type="entry name" value="HAD-like"/>
    <property type="match status" value="1"/>
</dbReference>
<evidence type="ECO:0000256" key="3">
    <source>
        <dbReference type="ARBA" id="ARBA00022842"/>
    </source>
</evidence>
<dbReference type="FunCoup" id="A0A6P7G3K2">
    <property type="interactions" value="555"/>
</dbReference>
<dbReference type="PANTHER" id="PTHR46470:SF3">
    <property type="entry name" value="N-ACYLNEURAMINATE-9-PHOSPHATASE"/>
    <property type="match status" value="1"/>
</dbReference>
<dbReference type="EnsemblMetazoa" id="XM_028283349.2">
    <property type="protein sequence ID" value="XP_028139150.1"/>
    <property type="gene ID" value="LOC114333468"/>
</dbReference>
<accession>A0A6P7G3K2</accession>
<dbReference type="InterPro" id="IPR041492">
    <property type="entry name" value="HAD_2"/>
</dbReference>
<dbReference type="InterPro" id="IPR006439">
    <property type="entry name" value="HAD-SF_hydro_IA"/>
</dbReference>
<keyword evidence="2" id="KW-0378">Hydrolase</keyword>
<dbReference type="Gene3D" id="3.40.50.1000">
    <property type="entry name" value="HAD superfamily/HAD-like"/>
    <property type="match status" value="1"/>
</dbReference>
<dbReference type="NCBIfam" id="TIGR01549">
    <property type="entry name" value="HAD-SF-IA-v1"/>
    <property type="match status" value="1"/>
</dbReference>
<dbReference type="NCBIfam" id="TIGR02253">
    <property type="entry name" value="CTE7"/>
    <property type="match status" value="1"/>
</dbReference>
<evidence type="ECO:0000313" key="4">
    <source>
        <dbReference type="EnsemblMetazoa" id="XP_028139150.1"/>
    </source>
</evidence>
<dbReference type="PRINTS" id="PR00413">
    <property type="entry name" value="HADHALOGNASE"/>
</dbReference>
<dbReference type="InterPro" id="IPR011950">
    <property type="entry name" value="HAD-SF_hydro_IA_CTE7"/>
</dbReference>